<evidence type="ECO:0000313" key="2">
    <source>
        <dbReference type="EMBL" id="VEG73654.1"/>
    </source>
</evidence>
<name>A0A3S4WII8_9ACTO</name>
<proteinExistence type="predicted"/>
<sequence>MVVVVIVHRLRARGRPGSLGRGVPMGAGGRRLGGVSRSRLLILPALLALSLAACSGGGDETRASGSASASGSSATAASAASSRPVGTPDATTAPTQLTTPRASAVNTEAVESGDLGADQLDSVGTDEAVTVNNDVALQIGEIRSQDLAAGPGEIGGPGIVVPVTVSNTSGADLALSGLVITVSYGDEGTPAQEIVTSSDVIPASLAAGQSLAIERAFTVPAEGRGKVRIVVDMGAGYPAAVFEGAAPS</sequence>
<feature type="region of interest" description="Disordered" evidence="1">
    <location>
        <begin position="59"/>
        <end position="120"/>
    </location>
</feature>
<dbReference type="STRING" id="1278298.GCA_000428685_01550"/>
<dbReference type="AlphaFoldDB" id="A0A3S4WII8"/>
<keyword evidence="3" id="KW-1185">Reference proteome</keyword>
<protein>
    <submittedName>
        <fullName evidence="2">Uncharacterized protein</fullName>
    </submittedName>
</protein>
<evidence type="ECO:0000313" key="3">
    <source>
        <dbReference type="Proteomes" id="UP000276899"/>
    </source>
</evidence>
<evidence type="ECO:0000256" key="1">
    <source>
        <dbReference type="SAM" id="MobiDB-lite"/>
    </source>
</evidence>
<dbReference type="KEGG" id="asla:NCTC11923_00263"/>
<feature type="compositionally biased region" description="Polar residues" evidence="1">
    <location>
        <begin position="89"/>
        <end position="106"/>
    </location>
</feature>
<dbReference type="Proteomes" id="UP000276899">
    <property type="component" value="Chromosome"/>
</dbReference>
<reference evidence="2 3" key="1">
    <citation type="submission" date="2018-12" db="EMBL/GenBank/DDBJ databases">
        <authorList>
            <consortium name="Pathogen Informatics"/>
        </authorList>
    </citation>
    <scope>NUCLEOTIDE SEQUENCE [LARGE SCALE GENOMIC DNA]</scope>
    <source>
        <strain evidence="2 3">NCTC11923</strain>
    </source>
</reference>
<dbReference type="EMBL" id="LR134363">
    <property type="protein sequence ID" value="VEG73654.1"/>
    <property type="molecule type" value="Genomic_DNA"/>
</dbReference>
<gene>
    <name evidence="2" type="ORF">NCTC11923_00263</name>
</gene>
<accession>A0A3S4WII8</accession>
<organism evidence="2 3">
    <name type="scientific">Actinomyces slackii</name>
    <dbReference type="NCBI Taxonomy" id="52774"/>
    <lineage>
        <taxon>Bacteria</taxon>
        <taxon>Bacillati</taxon>
        <taxon>Actinomycetota</taxon>
        <taxon>Actinomycetes</taxon>
        <taxon>Actinomycetales</taxon>
        <taxon>Actinomycetaceae</taxon>
        <taxon>Actinomyces</taxon>
    </lineage>
</organism>
<feature type="compositionally biased region" description="Low complexity" evidence="1">
    <location>
        <begin position="63"/>
        <end position="83"/>
    </location>
</feature>